<dbReference type="SUPFAM" id="SSF109797">
    <property type="entry name" value="Bacteriocin immunity protein-like"/>
    <property type="match status" value="1"/>
</dbReference>
<evidence type="ECO:0000313" key="3">
    <source>
        <dbReference type="Proteomes" id="UP000809081"/>
    </source>
</evidence>
<keyword evidence="3" id="KW-1185">Reference proteome</keyword>
<accession>A0ABS2PND6</accession>
<dbReference type="EMBL" id="JAFBEI010000045">
    <property type="protein sequence ID" value="MBM7636948.1"/>
    <property type="molecule type" value="Genomic_DNA"/>
</dbReference>
<comment type="caution">
    <text evidence="2">The sequence shown here is derived from an EMBL/GenBank/DDBJ whole genome shotgun (WGS) entry which is preliminary data.</text>
</comment>
<dbReference type="RefSeq" id="WP_205017808.1">
    <property type="nucleotide sequence ID" value="NZ_JAFBEI010000045.1"/>
</dbReference>
<dbReference type="InterPro" id="IPR015046">
    <property type="entry name" value="LciA_Immunity-like"/>
</dbReference>
<protein>
    <recommendedName>
        <fullName evidence="4">Bacteriocin immunity protein</fullName>
    </recommendedName>
</protein>
<reference evidence="2 3" key="1">
    <citation type="submission" date="2021-01" db="EMBL/GenBank/DDBJ databases">
        <title>Genomic Encyclopedia of Type Strains, Phase IV (KMG-IV): sequencing the most valuable type-strain genomes for metagenomic binning, comparative biology and taxonomic classification.</title>
        <authorList>
            <person name="Goeker M."/>
        </authorList>
    </citation>
    <scope>NUCLEOTIDE SEQUENCE [LARGE SCALE GENOMIC DNA]</scope>
    <source>
        <strain evidence="2 3">DSM 27513</strain>
    </source>
</reference>
<gene>
    <name evidence="2" type="ORF">JOC31_001777</name>
</gene>
<dbReference type="Proteomes" id="UP000809081">
    <property type="component" value="Unassembled WGS sequence"/>
</dbReference>
<evidence type="ECO:0008006" key="4">
    <source>
        <dbReference type="Google" id="ProtNLM"/>
    </source>
</evidence>
<dbReference type="Pfam" id="PF08951">
    <property type="entry name" value="EntA_Immun"/>
    <property type="match status" value="1"/>
</dbReference>
<dbReference type="Gene3D" id="1.20.1440.50">
    <property type="entry name" value="Ta0600-like"/>
    <property type="match status" value="1"/>
</dbReference>
<organism evidence="2 3">
    <name type="scientific">Streptococcus saliviloxodontae</name>
    <dbReference type="NCBI Taxonomy" id="1349416"/>
    <lineage>
        <taxon>Bacteria</taxon>
        <taxon>Bacillati</taxon>
        <taxon>Bacillota</taxon>
        <taxon>Bacilli</taxon>
        <taxon>Lactobacillales</taxon>
        <taxon>Streptococcaceae</taxon>
        <taxon>Streptococcus</taxon>
    </lineage>
</organism>
<proteinExistence type="predicted"/>
<evidence type="ECO:0000256" key="1">
    <source>
        <dbReference type="ARBA" id="ARBA00023025"/>
    </source>
</evidence>
<name>A0ABS2PND6_9STRE</name>
<evidence type="ECO:0000313" key="2">
    <source>
        <dbReference type="EMBL" id="MBM7636948.1"/>
    </source>
</evidence>
<sequence>MIKKNKNDMNGYLEPIEQILSSDVIKDNEKLRRVFLSAKESIEKGERDALARLSNDISWYLVTNKYQAPKEIIDFARQIAKEPSKERGKLAFLQMLALSLIKP</sequence>
<keyword evidence="1" id="KW-0079">Bacteriocin immunity</keyword>
<dbReference type="InterPro" id="IPR023130">
    <property type="entry name" value="Ta0600-like_sf"/>
</dbReference>